<dbReference type="GeneTree" id="ENSGT00940000155904"/>
<evidence type="ECO:0000256" key="2">
    <source>
        <dbReference type="ARBA" id="ARBA00023002"/>
    </source>
</evidence>
<evidence type="ECO:0000313" key="10">
    <source>
        <dbReference type="Proteomes" id="UP000000539"/>
    </source>
</evidence>
<evidence type="ECO:0000256" key="3">
    <source>
        <dbReference type="PIRNR" id="PIRNR036492"/>
    </source>
</evidence>
<comment type="similarity">
    <text evidence="1 3 6">Belongs to the aldehyde dehydrogenase family.</text>
</comment>
<dbReference type="SUPFAM" id="SSF53720">
    <property type="entry name" value="ALDH-like"/>
    <property type="match status" value="1"/>
</dbReference>
<evidence type="ECO:0000259" key="8">
    <source>
        <dbReference type="Pfam" id="PF00171"/>
    </source>
</evidence>
<dbReference type="GO" id="GO:0006081">
    <property type="term" value="P:aldehyde metabolic process"/>
    <property type="evidence" value="ECO:0007669"/>
    <property type="project" value="InterPro"/>
</dbReference>
<name>A0A8V0ZJQ1_CHICK</name>
<dbReference type="PROSITE" id="PS00687">
    <property type="entry name" value="ALDEHYDE_DEHYDR_GLU"/>
    <property type="match status" value="1"/>
</dbReference>
<evidence type="ECO:0000256" key="7">
    <source>
        <dbReference type="SAM" id="MobiDB-lite"/>
    </source>
</evidence>
<keyword evidence="2 3" id="KW-0560">Oxidoreductase</keyword>
<dbReference type="PIRSF" id="PIRSF036492">
    <property type="entry name" value="ALDH"/>
    <property type="match status" value="1"/>
</dbReference>
<dbReference type="InterPro" id="IPR029510">
    <property type="entry name" value="Ald_DH_CS_GLU"/>
</dbReference>
<organism evidence="9 10">
    <name type="scientific">Gallus gallus</name>
    <name type="common">Chicken</name>
    <dbReference type="NCBI Taxonomy" id="9031"/>
    <lineage>
        <taxon>Eukaryota</taxon>
        <taxon>Metazoa</taxon>
        <taxon>Chordata</taxon>
        <taxon>Craniata</taxon>
        <taxon>Vertebrata</taxon>
        <taxon>Euteleostomi</taxon>
        <taxon>Archelosauria</taxon>
        <taxon>Archosauria</taxon>
        <taxon>Dinosauria</taxon>
        <taxon>Saurischia</taxon>
        <taxon>Theropoda</taxon>
        <taxon>Coelurosauria</taxon>
        <taxon>Aves</taxon>
        <taxon>Neognathae</taxon>
        <taxon>Galloanserae</taxon>
        <taxon>Galliformes</taxon>
        <taxon>Phasianidae</taxon>
        <taxon>Phasianinae</taxon>
        <taxon>Gallus</taxon>
    </lineage>
</organism>
<reference evidence="9" key="3">
    <citation type="submission" date="2025-09" db="UniProtKB">
        <authorList>
            <consortium name="Ensembl"/>
        </authorList>
    </citation>
    <scope>IDENTIFICATION</scope>
    <source>
        <strain evidence="9">broiler</strain>
    </source>
</reference>
<evidence type="ECO:0000313" key="9">
    <source>
        <dbReference type="Ensembl" id="ENSGALP00010030990.1"/>
    </source>
</evidence>
<protein>
    <recommendedName>
        <fullName evidence="3">Aldehyde dehydrogenase</fullName>
    </recommendedName>
</protein>
<dbReference type="Gene3D" id="3.40.309.10">
    <property type="entry name" value="Aldehyde Dehydrogenase, Chain A, domain 2"/>
    <property type="match status" value="1"/>
</dbReference>
<evidence type="ECO:0000256" key="1">
    <source>
        <dbReference type="ARBA" id="ARBA00009986"/>
    </source>
</evidence>
<dbReference type="PROSITE" id="PS00070">
    <property type="entry name" value="ALDEHYDE_DEHYDR_CYS"/>
    <property type="match status" value="1"/>
</dbReference>
<dbReference type="InterPro" id="IPR016160">
    <property type="entry name" value="Ald_DH_CS_CYS"/>
</dbReference>
<feature type="region of interest" description="Disordered" evidence="7">
    <location>
        <begin position="430"/>
        <end position="475"/>
    </location>
</feature>
<feature type="domain" description="Aldehyde dehydrogenase" evidence="8">
    <location>
        <begin position="46"/>
        <end position="306"/>
    </location>
</feature>
<dbReference type="PANTHER" id="PTHR43570:SF2">
    <property type="entry name" value="ALDEHYDE DEHYDROGENASE FAMILY 3 MEMBER B1"/>
    <property type="match status" value="1"/>
</dbReference>
<feature type="active site" evidence="4">
    <location>
        <position position="249"/>
    </location>
</feature>
<dbReference type="Proteomes" id="UP000000539">
    <property type="component" value="Chromosome 5"/>
</dbReference>
<feature type="active site" evidence="4 5">
    <location>
        <position position="215"/>
    </location>
</feature>
<proteinExistence type="inferred from homology"/>
<evidence type="ECO:0000256" key="5">
    <source>
        <dbReference type="PROSITE-ProRule" id="PRU10007"/>
    </source>
</evidence>
<dbReference type="Gene3D" id="3.40.605.10">
    <property type="entry name" value="Aldehyde Dehydrogenase, Chain A, domain 1"/>
    <property type="match status" value="2"/>
</dbReference>
<dbReference type="Pfam" id="PF00171">
    <property type="entry name" value="Aldedh"/>
    <property type="match status" value="1"/>
</dbReference>
<accession>A0A8V0ZJQ1</accession>
<feature type="region of interest" description="Disordered" evidence="7">
    <location>
        <begin position="351"/>
        <end position="371"/>
    </location>
</feature>
<sequence length="475" mass="52823">RQIEACQGCLHDTTLHNADCLQRLCLWAAWPSGRTRPLEYHTAQLEQDILEATALDMHKPSFEVKLSEISICRRELNHMLNNLGAWMKDENEDKNWAMQLDSAFICKDPYGVVLIIGPWNYPIYLLLGGDGGGSCPTGNCVVLKPSEISRNMERLVAEALLSYLNKDCFTMVTAGREEITRLLENKFDYIFTGSPSVGRIAMTAAAKHLTPVMLELGGKNPCYISDTCDVQNVALWVVWGHFINTGQTCIAPDYVLCSVEMQEKLMPALHEATTEFYGSELHNSPDFACTVRDKQFKCVQALLSSGRVAIRGEADEKECYIRESTASMGAGGRCHHLHQCLRMAADRHSMSSPPARRWAATSTSQRPQGQCGGNDVITHMMLTSLPFGGSVPRSGHSDTGLYHGRFTFETFSHLRSALLRADGREALNSLRYPPYAPHRHEEPPPPARRSESRLSKRSLPPLSPPGQSPRRPAAL</sequence>
<evidence type="ECO:0000256" key="6">
    <source>
        <dbReference type="RuleBase" id="RU003345"/>
    </source>
</evidence>
<dbReference type="PANTHER" id="PTHR43570">
    <property type="entry name" value="ALDEHYDE DEHYDROGENASE"/>
    <property type="match status" value="1"/>
</dbReference>
<dbReference type="AlphaFoldDB" id="A0A8V0ZJQ1"/>
<dbReference type="InterPro" id="IPR016163">
    <property type="entry name" value="Ald_DH_C"/>
</dbReference>
<dbReference type="InterPro" id="IPR016161">
    <property type="entry name" value="Ald_DH/histidinol_DH"/>
</dbReference>
<feature type="compositionally biased region" description="Basic and acidic residues" evidence="7">
    <location>
        <begin position="438"/>
        <end position="454"/>
    </location>
</feature>
<keyword evidence="10" id="KW-1185">Reference proteome</keyword>
<dbReference type="GO" id="GO:0016620">
    <property type="term" value="F:oxidoreductase activity, acting on the aldehyde or oxo group of donors, NAD or NADP as acceptor"/>
    <property type="evidence" value="ECO:0007669"/>
    <property type="project" value="InterPro"/>
</dbReference>
<dbReference type="InterPro" id="IPR012394">
    <property type="entry name" value="Aldehyde_DH_NAD(P)"/>
</dbReference>
<dbReference type="InterPro" id="IPR016162">
    <property type="entry name" value="Ald_DH_N"/>
</dbReference>
<dbReference type="InterPro" id="IPR015590">
    <property type="entry name" value="Aldehyde_DH_dom"/>
</dbReference>
<reference evidence="9" key="1">
    <citation type="submission" date="2020-11" db="EMBL/GenBank/DDBJ databases">
        <title>Gallus gallus (Chicken) genome, bGalGal1, GRCg7b, maternal haplotype autosomes + Z &amp; W.</title>
        <authorList>
            <person name="Warren W."/>
            <person name="Formenti G."/>
            <person name="Fedrigo O."/>
            <person name="Haase B."/>
            <person name="Mountcastle J."/>
            <person name="Balacco J."/>
            <person name="Tracey A."/>
            <person name="Schneider V."/>
            <person name="Okimoto R."/>
            <person name="Cheng H."/>
            <person name="Hawken R."/>
            <person name="Howe K."/>
            <person name="Jarvis E.D."/>
        </authorList>
    </citation>
    <scope>NUCLEOTIDE SEQUENCE [LARGE SCALE GENOMIC DNA]</scope>
    <source>
        <strain evidence="9">Broiler</strain>
    </source>
</reference>
<evidence type="ECO:0000256" key="4">
    <source>
        <dbReference type="PIRSR" id="PIRSR036492-1"/>
    </source>
</evidence>
<reference evidence="9" key="2">
    <citation type="submission" date="2025-08" db="UniProtKB">
        <authorList>
            <consortium name="Ensembl"/>
        </authorList>
    </citation>
    <scope>IDENTIFICATION</scope>
    <source>
        <strain evidence="9">broiler</strain>
    </source>
</reference>
<dbReference type="Ensembl" id="ENSGALT00010051927.1">
    <property type="protein sequence ID" value="ENSGALP00010030990.1"/>
    <property type="gene ID" value="ENSGALG00010021284.1"/>
</dbReference>